<comment type="caution">
    <text evidence="3">The sequence shown here is derived from an EMBL/GenBank/DDBJ whole genome shotgun (WGS) entry which is preliminary data.</text>
</comment>
<dbReference type="PROSITE" id="PS51257">
    <property type="entry name" value="PROKAR_LIPOPROTEIN"/>
    <property type="match status" value="1"/>
</dbReference>
<dbReference type="OrthoDB" id="57300at2"/>
<keyword evidence="1 2" id="KW-0732">Signal</keyword>
<feature type="chain" id="PRO_5022040078" evidence="2">
    <location>
        <begin position="21"/>
        <end position="465"/>
    </location>
</feature>
<dbReference type="EMBL" id="BJXB01000001">
    <property type="protein sequence ID" value="GEM44683.1"/>
    <property type="molecule type" value="Genomic_DNA"/>
</dbReference>
<organism evidence="3 4">
    <name type="scientific">Deinococcus cellulosilyticus (strain DSM 18568 / NBRC 106333 / KACC 11606 / 5516J-15)</name>
    <dbReference type="NCBI Taxonomy" id="1223518"/>
    <lineage>
        <taxon>Bacteria</taxon>
        <taxon>Thermotogati</taxon>
        <taxon>Deinococcota</taxon>
        <taxon>Deinococci</taxon>
        <taxon>Deinococcales</taxon>
        <taxon>Deinococcaceae</taxon>
        <taxon>Deinococcus</taxon>
    </lineage>
</organism>
<dbReference type="SUPFAM" id="SSF69318">
    <property type="entry name" value="Integrin alpha N-terminal domain"/>
    <property type="match status" value="1"/>
</dbReference>
<name>A0A511MVS2_DEIC1</name>
<evidence type="ECO:0000256" key="2">
    <source>
        <dbReference type="SAM" id="SignalP"/>
    </source>
</evidence>
<accession>A0A511MVS2</accession>
<dbReference type="AlphaFoldDB" id="A0A511MVS2"/>
<evidence type="ECO:0000256" key="1">
    <source>
        <dbReference type="ARBA" id="ARBA00022729"/>
    </source>
</evidence>
<dbReference type="InterPro" id="IPR013517">
    <property type="entry name" value="FG-GAP"/>
</dbReference>
<proteinExistence type="predicted"/>
<dbReference type="Pfam" id="PF13517">
    <property type="entry name" value="FG-GAP_3"/>
    <property type="match status" value="1"/>
</dbReference>
<evidence type="ECO:0000313" key="3">
    <source>
        <dbReference type="EMBL" id="GEM44683.1"/>
    </source>
</evidence>
<protein>
    <submittedName>
        <fullName evidence="3">Uncharacterized protein</fullName>
    </submittedName>
</protein>
<feature type="signal peptide" evidence="2">
    <location>
        <begin position="1"/>
        <end position="20"/>
    </location>
</feature>
<dbReference type="InterPro" id="IPR028994">
    <property type="entry name" value="Integrin_alpha_N"/>
</dbReference>
<reference evidence="3 4" key="1">
    <citation type="submission" date="2019-07" db="EMBL/GenBank/DDBJ databases">
        <title>Whole genome shotgun sequence of Deinococcus cellulosilyticus NBRC 106333.</title>
        <authorList>
            <person name="Hosoyama A."/>
            <person name="Uohara A."/>
            <person name="Ohji S."/>
            <person name="Ichikawa N."/>
        </authorList>
    </citation>
    <scope>NUCLEOTIDE SEQUENCE [LARGE SCALE GENOMIC DNA]</scope>
    <source>
        <strain evidence="3 4">NBRC 106333</strain>
    </source>
</reference>
<gene>
    <name evidence="3" type="ORF">DC3_03180</name>
</gene>
<sequence length="465" mass="48463">MLIRKGGLTCLLLTCLLASCTSTTPEEQQRFKTLGVLDLTVGDAAGVKPQSFTLASIQLKVLGSTSHDANGYRYITSTYQIRNASSTGTPSPTPRTNVTFLAVDTTSTLSDTAVRTMKKADGTAANPALATQVLPSGNFAGDGSFSSSQSMQVFDASETSSLSGLPSSIQTVLPYGFVVDRTGGGRTLDANPASNDYQGTVSLSVKVPLQTPIENTPKSVTLTMIYVEDSINQVTESLEEKQLGSSGLAARVAAAGASRVNVFPGSAYTGTSRTLCSVPISGGATPAYLINQTQKPQIWPTFSAQGTLPVPTTPVLASYCDDQAGPVLSGSTPQNQLVIQALQTGKRLSAFNSFNAGTFSQTGGQWRYTPTVGAPFKPGEEVEVTAVGGSAALSATQRFRITGAAEGATGFNAPTTITTGDTPWSVALGDLNGDGRLDMIHPHYGGSRWASGWAMEMGLFRLPPM</sequence>
<dbReference type="Proteomes" id="UP000321306">
    <property type="component" value="Unassembled WGS sequence"/>
</dbReference>
<dbReference type="RefSeq" id="WP_146881823.1">
    <property type="nucleotide sequence ID" value="NZ_BJXB01000001.1"/>
</dbReference>
<keyword evidence="4" id="KW-1185">Reference proteome</keyword>
<evidence type="ECO:0000313" key="4">
    <source>
        <dbReference type="Proteomes" id="UP000321306"/>
    </source>
</evidence>